<organism evidence="2 3">
    <name type="scientific">Volvox reticuliferus</name>
    <dbReference type="NCBI Taxonomy" id="1737510"/>
    <lineage>
        <taxon>Eukaryota</taxon>
        <taxon>Viridiplantae</taxon>
        <taxon>Chlorophyta</taxon>
        <taxon>core chlorophytes</taxon>
        <taxon>Chlorophyceae</taxon>
        <taxon>CS clade</taxon>
        <taxon>Chlamydomonadales</taxon>
        <taxon>Volvocaceae</taxon>
        <taxon>Volvox</taxon>
    </lineage>
</organism>
<protein>
    <submittedName>
        <fullName evidence="2">Uncharacterized protein</fullName>
    </submittedName>
</protein>
<accession>A0A8J4DHB4</accession>
<dbReference type="Proteomes" id="UP000722791">
    <property type="component" value="Unassembled WGS sequence"/>
</dbReference>
<feature type="region of interest" description="Disordered" evidence="1">
    <location>
        <begin position="409"/>
        <end position="428"/>
    </location>
</feature>
<evidence type="ECO:0000313" key="2">
    <source>
        <dbReference type="EMBL" id="GIL99399.1"/>
    </source>
</evidence>
<evidence type="ECO:0000313" key="3">
    <source>
        <dbReference type="Proteomes" id="UP000722791"/>
    </source>
</evidence>
<sequence>MRFLAFVNTTFNSGLKRRMFAVQSCDGYGVDTADCEDSEELDFCILTPQQALGALGEHAPQYAKIFLNGYTFVADRSEPGTVMSVDEYADRMHVSTASRHHSAGGSCLATSPNSCSVTEPRTYGAASAEFTADRSPSDPLSARSDSSSLRCYSSCEGDTCMWAPTVSERSSFELPLLSYQSLSRSSRTTLESDPYYACHDELSPSSPVDTRSWRRRVQGAGVIHCAEEVGGALAYLGSGCTSSQTRSIEAVHERASPGRTVTAAEQKGSKRRCAPSGVRSMPSPLQQSPASHASAQLSNSRTSRMAANAMKDANTPCSWEATSAPHSPSHPPRSRPCGSRSLGGSPSSPVTSPAVLCKAPALPLPDGATLESAVPPALRYYLAQARAAVNQDVQGNEAGRMTVEMAARRQSPGDDLTGQGTGSADISAGQPGFVRATVEQLNIQRLVCCHVTPYASAKTCSKPRPLAQRVPSSK</sequence>
<feature type="region of interest" description="Disordered" evidence="1">
    <location>
        <begin position="128"/>
        <end position="147"/>
    </location>
</feature>
<feature type="compositionally biased region" description="Low complexity" evidence="1">
    <location>
        <begin position="137"/>
        <end position="147"/>
    </location>
</feature>
<reference evidence="2" key="1">
    <citation type="journal article" date="2021" name="Proc. Natl. Acad. Sci. U.S.A.">
        <title>Three genomes in the algal genus Volvox reveal the fate of a haploid sex-determining region after a transition to homothallism.</title>
        <authorList>
            <person name="Yamamoto K."/>
            <person name="Hamaji T."/>
            <person name="Kawai-Toyooka H."/>
            <person name="Matsuzaki R."/>
            <person name="Takahashi F."/>
            <person name="Nishimura Y."/>
            <person name="Kawachi M."/>
            <person name="Noguchi H."/>
            <person name="Minakuchi Y."/>
            <person name="Umen J.G."/>
            <person name="Toyoda A."/>
            <person name="Nozaki H."/>
        </authorList>
    </citation>
    <scope>NUCLEOTIDE SEQUENCE</scope>
    <source>
        <strain evidence="2">NIES-3785</strain>
    </source>
</reference>
<dbReference type="AlphaFoldDB" id="A0A8J4DHB4"/>
<feature type="region of interest" description="Disordered" evidence="1">
    <location>
        <begin position="251"/>
        <end position="352"/>
    </location>
</feature>
<feature type="compositionally biased region" description="Polar residues" evidence="1">
    <location>
        <begin position="283"/>
        <end position="305"/>
    </location>
</feature>
<evidence type="ECO:0000256" key="1">
    <source>
        <dbReference type="SAM" id="MobiDB-lite"/>
    </source>
</evidence>
<dbReference type="EMBL" id="BNCQ01000006">
    <property type="protein sequence ID" value="GIL99399.1"/>
    <property type="molecule type" value="Genomic_DNA"/>
</dbReference>
<comment type="caution">
    <text evidence="2">The sequence shown here is derived from an EMBL/GenBank/DDBJ whole genome shotgun (WGS) entry which is preliminary data.</text>
</comment>
<name>A0A8J4DHB4_9CHLO</name>
<proteinExistence type="predicted"/>
<feature type="compositionally biased region" description="Low complexity" evidence="1">
    <location>
        <begin position="335"/>
        <end position="349"/>
    </location>
</feature>
<gene>
    <name evidence="2" type="ORF">Vretimale_4567</name>
</gene>